<keyword evidence="2 7" id="KW-0479">Metal-binding</keyword>
<evidence type="ECO:0000256" key="1">
    <source>
        <dbReference type="ARBA" id="ARBA00022485"/>
    </source>
</evidence>
<feature type="binding site" evidence="7">
    <location>
        <position position="305"/>
    </location>
    <ligand>
        <name>[4Fe-4S] cluster</name>
        <dbReference type="ChEBI" id="CHEBI:49883"/>
    </ligand>
</feature>
<keyword evidence="1 7" id="KW-0004">4Fe-4S</keyword>
<dbReference type="InterPro" id="IPR045854">
    <property type="entry name" value="NO2/SO3_Rdtase_4Fe4S_sf"/>
</dbReference>
<dbReference type="GO" id="GO:0051539">
    <property type="term" value="F:4 iron, 4 sulfur cluster binding"/>
    <property type="evidence" value="ECO:0007669"/>
    <property type="project" value="UniProtKB-UniRule"/>
</dbReference>
<proteinExistence type="inferred from homology"/>
<dbReference type="AlphaFoldDB" id="A0A552VC00"/>
<evidence type="ECO:0000256" key="4">
    <source>
        <dbReference type="ARBA" id="ARBA00023004"/>
    </source>
</evidence>
<keyword evidence="4 7" id="KW-0408">Iron</keyword>
<sequence>MINRKPTKKINCGNLSIGGNSPIIIQSMTNTKTKDVDATIEQILRLENEGCQLVRSSIPDLESARAISRIKNKIHIPIVADIHFDYKLALEVAENGIDALRINPGNIGSDERVKEVAKKAKQYNLPIRVGVNMGSLEKNIEKQFARTPHAMVESALYNIKLLEKYDFYDIVISMKASNIIDTIKAYEEFASISDYPLHVGITESGTKTSGTVKSSMGIGYLLLNGIGDTIRVSLTADPVEEIKVAKLILQNIGYSYGPQIISCPTCARTQIDLIGLAEKVETEFKNSNKNISIAVMGCIVNGPGEAKDADVGIAGGKGEALLFKKGEIIKKVKEQDIIPELKKLIEQI</sequence>
<evidence type="ECO:0000313" key="11">
    <source>
        <dbReference type="Proteomes" id="UP000319424"/>
    </source>
</evidence>
<dbReference type="EMBL" id="VJXW01000003">
    <property type="protein sequence ID" value="TRW28002.1"/>
    <property type="molecule type" value="Genomic_DNA"/>
</dbReference>
<evidence type="ECO:0000256" key="6">
    <source>
        <dbReference type="ARBA" id="ARBA00023229"/>
    </source>
</evidence>
<dbReference type="Pfam" id="PF26540">
    <property type="entry name" value="GcpE_C"/>
    <property type="match status" value="1"/>
</dbReference>
<feature type="binding site" evidence="7">
    <location>
        <position position="263"/>
    </location>
    <ligand>
        <name>[4Fe-4S] cluster</name>
        <dbReference type="ChEBI" id="CHEBI:49883"/>
    </ligand>
</feature>
<dbReference type="NCBIfam" id="TIGR00612">
    <property type="entry name" value="ispG_gcpE"/>
    <property type="match status" value="1"/>
</dbReference>
<protein>
    <recommendedName>
        <fullName evidence="7">4-hydroxy-3-methylbut-2-en-1-yl diphosphate synthase (flavodoxin)</fullName>
        <ecNumber evidence="7">1.17.7.3</ecNumber>
    </recommendedName>
    <alternativeName>
        <fullName evidence="7">1-hydroxy-2-methyl-2-(E)-butenyl 4-diphosphate synthase</fullName>
    </alternativeName>
</protein>
<dbReference type="GO" id="GO:0046429">
    <property type="term" value="F:4-hydroxy-3-methylbut-2-en-1-yl diphosphate synthase activity (ferredoxin)"/>
    <property type="evidence" value="ECO:0007669"/>
    <property type="project" value="UniProtKB-UniRule"/>
</dbReference>
<dbReference type="EC" id="1.17.7.3" evidence="7"/>
<dbReference type="GO" id="GO:0016114">
    <property type="term" value="P:terpenoid biosynthetic process"/>
    <property type="evidence" value="ECO:0007669"/>
    <property type="project" value="InterPro"/>
</dbReference>
<dbReference type="InterPro" id="IPR004588">
    <property type="entry name" value="IspG_bac-typ"/>
</dbReference>
<dbReference type="PIRSF" id="PIRSF004640">
    <property type="entry name" value="IspG"/>
    <property type="match status" value="1"/>
</dbReference>
<comment type="catalytic activity">
    <reaction evidence="7">
        <text>(2E)-4-hydroxy-3-methylbut-2-enyl diphosphate + oxidized [flavodoxin] + H2O + 2 H(+) = 2-C-methyl-D-erythritol 2,4-cyclic diphosphate + reduced [flavodoxin]</text>
        <dbReference type="Rhea" id="RHEA:43604"/>
        <dbReference type="Rhea" id="RHEA-COMP:10622"/>
        <dbReference type="Rhea" id="RHEA-COMP:10623"/>
        <dbReference type="ChEBI" id="CHEBI:15377"/>
        <dbReference type="ChEBI" id="CHEBI:15378"/>
        <dbReference type="ChEBI" id="CHEBI:57618"/>
        <dbReference type="ChEBI" id="CHEBI:58210"/>
        <dbReference type="ChEBI" id="CHEBI:58483"/>
        <dbReference type="ChEBI" id="CHEBI:128753"/>
        <dbReference type="EC" id="1.17.7.3"/>
    </reaction>
</comment>
<dbReference type="PANTHER" id="PTHR30454">
    <property type="entry name" value="4-HYDROXY-3-METHYLBUT-2-EN-1-YL DIPHOSPHATE SYNTHASE"/>
    <property type="match status" value="1"/>
</dbReference>
<dbReference type="GO" id="GO:0005506">
    <property type="term" value="F:iron ion binding"/>
    <property type="evidence" value="ECO:0007669"/>
    <property type="project" value="InterPro"/>
</dbReference>
<feature type="domain" description="IspG TIM-barrel" evidence="8">
    <location>
        <begin position="7"/>
        <end position="246"/>
    </location>
</feature>
<evidence type="ECO:0000256" key="7">
    <source>
        <dbReference type="HAMAP-Rule" id="MF_00159"/>
    </source>
</evidence>
<dbReference type="GO" id="GO:0019288">
    <property type="term" value="P:isopentenyl diphosphate biosynthetic process, methylerythritol 4-phosphate pathway"/>
    <property type="evidence" value="ECO:0007669"/>
    <property type="project" value="UniProtKB-UniRule"/>
</dbReference>
<dbReference type="UniPathway" id="UPA00056">
    <property type="reaction ID" value="UER00096"/>
</dbReference>
<evidence type="ECO:0000256" key="5">
    <source>
        <dbReference type="ARBA" id="ARBA00023014"/>
    </source>
</evidence>
<evidence type="ECO:0000259" key="9">
    <source>
        <dbReference type="Pfam" id="PF26540"/>
    </source>
</evidence>
<evidence type="ECO:0000313" key="10">
    <source>
        <dbReference type="EMBL" id="TRW28002.1"/>
    </source>
</evidence>
<dbReference type="InterPro" id="IPR016425">
    <property type="entry name" value="IspG_bac"/>
</dbReference>
<dbReference type="InterPro" id="IPR011005">
    <property type="entry name" value="Dihydropteroate_synth-like_sf"/>
</dbReference>
<evidence type="ECO:0000256" key="3">
    <source>
        <dbReference type="ARBA" id="ARBA00023002"/>
    </source>
</evidence>
<dbReference type="Gene3D" id="3.20.20.20">
    <property type="entry name" value="Dihydropteroate synthase-like"/>
    <property type="match status" value="1"/>
</dbReference>
<comment type="similarity">
    <text evidence="7">Belongs to the IspG family.</text>
</comment>
<feature type="binding site" evidence="7">
    <location>
        <position position="298"/>
    </location>
    <ligand>
        <name>[4Fe-4S] cluster</name>
        <dbReference type="ChEBI" id="CHEBI:49883"/>
    </ligand>
</feature>
<keyword evidence="6 7" id="KW-0414">Isoprene biosynthesis</keyword>
<comment type="caution">
    <text evidence="10">The sequence shown here is derived from an EMBL/GenBank/DDBJ whole genome shotgun (WGS) entry which is preliminary data.</text>
</comment>
<feature type="binding site" evidence="7">
    <location>
        <position position="266"/>
    </location>
    <ligand>
        <name>[4Fe-4S] cluster</name>
        <dbReference type="ChEBI" id="CHEBI:49883"/>
    </ligand>
</feature>
<dbReference type="Pfam" id="PF04551">
    <property type="entry name" value="GcpE"/>
    <property type="match status" value="1"/>
</dbReference>
<feature type="domain" description="IspG C-terminal" evidence="9">
    <location>
        <begin position="259"/>
        <end position="347"/>
    </location>
</feature>
<dbReference type="FunFam" id="3.20.20.20:FF:000001">
    <property type="entry name" value="4-hydroxy-3-methylbut-2-en-1-yl diphosphate synthase (flavodoxin)"/>
    <property type="match status" value="1"/>
</dbReference>
<dbReference type="GO" id="GO:0141197">
    <property type="term" value="F:4-hydroxy-3-methylbut-2-enyl-diphosphate synthase activity (flavodoxin)"/>
    <property type="evidence" value="ECO:0007669"/>
    <property type="project" value="UniProtKB-EC"/>
</dbReference>
<dbReference type="InterPro" id="IPR058579">
    <property type="entry name" value="IspG_C"/>
</dbReference>
<accession>A0A552VC00</accession>
<comment type="cofactor">
    <cofactor evidence="7">
        <name>[4Fe-4S] cluster</name>
        <dbReference type="ChEBI" id="CHEBI:49883"/>
    </cofactor>
    <text evidence="7">Binds 1 [4Fe-4S] cluster.</text>
</comment>
<dbReference type="OrthoDB" id="9803214at2"/>
<name>A0A552VC00_9FIRM</name>
<comment type="function">
    <text evidence="7">Converts 2C-methyl-D-erythritol 2,4-cyclodiphosphate (ME-2,4cPP) into 1-hydroxy-2-methyl-2-(E)-butenyl 4-diphosphate.</text>
</comment>
<dbReference type="Gene3D" id="3.30.413.10">
    <property type="entry name" value="Sulfite Reductase Hemoprotein, domain 1"/>
    <property type="match status" value="1"/>
</dbReference>
<dbReference type="NCBIfam" id="NF001540">
    <property type="entry name" value="PRK00366.1"/>
    <property type="match status" value="1"/>
</dbReference>
<dbReference type="Proteomes" id="UP000319424">
    <property type="component" value="Unassembled WGS sequence"/>
</dbReference>
<dbReference type="SUPFAM" id="SSF56014">
    <property type="entry name" value="Nitrite and sulphite reductase 4Fe-4S domain-like"/>
    <property type="match status" value="1"/>
</dbReference>
<dbReference type="SUPFAM" id="SSF51717">
    <property type="entry name" value="Dihydropteroate synthetase-like"/>
    <property type="match status" value="1"/>
</dbReference>
<dbReference type="PANTHER" id="PTHR30454:SF0">
    <property type="entry name" value="4-HYDROXY-3-METHYLBUT-2-EN-1-YL DIPHOSPHATE SYNTHASE (FERREDOXIN), CHLOROPLASTIC"/>
    <property type="match status" value="1"/>
</dbReference>
<dbReference type="RefSeq" id="WP_144015690.1">
    <property type="nucleotide sequence ID" value="NZ_VJXW01000003.1"/>
</dbReference>
<reference evidence="10 11" key="1">
    <citation type="submission" date="2019-07" db="EMBL/GenBank/DDBJ databases">
        <title>Criibacterium bergeronii gen. nov., sp. nov. isolated from human clinical samples.</title>
        <authorList>
            <person name="Maheux A.F."/>
            <person name="Boudreau D.K."/>
            <person name="Berube E."/>
            <person name="Brodeur S."/>
            <person name="Bernard K.A."/>
            <person name="Abed J.Y."/>
            <person name="Ducrey E."/>
            <person name="Guay E.F."/>
            <person name="Raymond F."/>
            <person name="Corbeil J."/>
            <person name="Domingo M.-C."/>
            <person name="Roy P.H."/>
            <person name="Boissinot M."/>
            <person name="Tocheva E.I."/>
            <person name="Omar R.F."/>
        </authorList>
    </citation>
    <scope>NUCLEOTIDE SEQUENCE [LARGE SCALE GENOMIC DNA]</scope>
    <source>
        <strain evidence="10 11">CCRI-24246</strain>
    </source>
</reference>
<dbReference type="HAMAP" id="MF_00159">
    <property type="entry name" value="IspG"/>
    <property type="match status" value="1"/>
</dbReference>
<keyword evidence="3 7" id="KW-0560">Oxidoreductase</keyword>
<evidence type="ECO:0000259" key="8">
    <source>
        <dbReference type="Pfam" id="PF04551"/>
    </source>
</evidence>
<dbReference type="InterPro" id="IPR058578">
    <property type="entry name" value="IspG_TIM"/>
</dbReference>
<gene>
    <name evidence="7 10" type="primary">ispG</name>
    <name evidence="10" type="synonym">gcpE</name>
    <name evidence="10" type="ORF">FL857_03135</name>
</gene>
<keyword evidence="5 7" id="KW-0411">Iron-sulfur</keyword>
<organism evidence="10 11">
    <name type="scientific">Criibacterium bergeronii</name>
    <dbReference type="NCBI Taxonomy" id="1871336"/>
    <lineage>
        <taxon>Bacteria</taxon>
        <taxon>Bacillati</taxon>
        <taxon>Bacillota</taxon>
        <taxon>Clostridia</taxon>
        <taxon>Peptostreptococcales</taxon>
        <taxon>Filifactoraceae</taxon>
        <taxon>Criibacterium</taxon>
    </lineage>
</organism>
<comment type="pathway">
    <text evidence="7">Isoprenoid biosynthesis; isopentenyl diphosphate biosynthesis via DXP pathway; isopentenyl diphosphate from 1-deoxy-D-xylulose 5-phosphate: step 5/6.</text>
</comment>
<evidence type="ECO:0000256" key="2">
    <source>
        <dbReference type="ARBA" id="ARBA00022723"/>
    </source>
</evidence>